<dbReference type="EMBL" id="BQNB010016657">
    <property type="protein sequence ID" value="GJT54270.1"/>
    <property type="molecule type" value="Genomic_DNA"/>
</dbReference>
<reference evidence="2" key="1">
    <citation type="journal article" date="2022" name="Int. J. Mol. Sci.">
        <title>Draft Genome of Tanacetum Coccineum: Genomic Comparison of Closely Related Tanacetum-Family Plants.</title>
        <authorList>
            <person name="Yamashiro T."/>
            <person name="Shiraishi A."/>
            <person name="Nakayama K."/>
            <person name="Satake H."/>
        </authorList>
    </citation>
    <scope>NUCLEOTIDE SEQUENCE</scope>
</reference>
<comment type="caution">
    <text evidence="2">The sequence shown here is derived from an EMBL/GenBank/DDBJ whole genome shotgun (WGS) entry which is preliminary data.</text>
</comment>
<gene>
    <name evidence="2" type="ORF">Tco_0989324</name>
</gene>
<sequence length="155" mass="17134">MFDEYFEPPSVERAVPPAPAVQVPVVSAGTPSSTTIDQDAPSTSHSPSSSEVQPHILHQGVTARPTFKDNPFAQANNDPFVNPFALEPSLEKSSSGDASTAKPNQVIQPHDHLRKWTKDHPIDNVIVKPKNFKTIVTEPCWFDAKQEEIHEFDQL</sequence>
<evidence type="ECO:0000256" key="1">
    <source>
        <dbReference type="SAM" id="MobiDB-lite"/>
    </source>
</evidence>
<name>A0ABQ5EUF4_9ASTR</name>
<evidence type="ECO:0000313" key="3">
    <source>
        <dbReference type="Proteomes" id="UP001151760"/>
    </source>
</evidence>
<feature type="compositionally biased region" description="Polar residues" evidence="1">
    <location>
        <begin position="91"/>
        <end position="106"/>
    </location>
</feature>
<reference evidence="2" key="2">
    <citation type="submission" date="2022-01" db="EMBL/GenBank/DDBJ databases">
        <authorList>
            <person name="Yamashiro T."/>
            <person name="Shiraishi A."/>
            <person name="Satake H."/>
            <person name="Nakayama K."/>
        </authorList>
    </citation>
    <scope>NUCLEOTIDE SEQUENCE</scope>
</reference>
<proteinExistence type="predicted"/>
<feature type="compositionally biased region" description="Low complexity" evidence="1">
    <location>
        <begin position="41"/>
        <end position="50"/>
    </location>
</feature>
<dbReference type="Proteomes" id="UP001151760">
    <property type="component" value="Unassembled WGS sequence"/>
</dbReference>
<feature type="compositionally biased region" description="Low complexity" evidence="1">
    <location>
        <begin position="7"/>
        <end position="28"/>
    </location>
</feature>
<evidence type="ECO:0008006" key="4">
    <source>
        <dbReference type="Google" id="ProtNLM"/>
    </source>
</evidence>
<accession>A0ABQ5EUF4</accession>
<keyword evidence="3" id="KW-1185">Reference proteome</keyword>
<organism evidence="2 3">
    <name type="scientific">Tanacetum coccineum</name>
    <dbReference type="NCBI Taxonomy" id="301880"/>
    <lineage>
        <taxon>Eukaryota</taxon>
        <taxon>Viridiplantae</taxon>
        <taxon>Streptophyta</taxon>
        <taxon>Embryophyta</taxon>
        <taxon>Tracheophyta</taxon>
        <taxon>Spermatophyta</taxon>
        <taxon>Magnoliopsida</taxon>
        <taxon>eudicotyledons</taxon>
        <taxon>Gunneridae</taxon>
        <taxon>Pentapetalae</taxon>
        <taxon>asterids</taxon>
        <taxon>campanulids</taxon>
        <taxon>Asterales</taxon>
        <taxon>Asteraceae</taxon>
        <taxon>Asteroideae</taxon>
        <taxon>Anthemideae</taxon>
        <taxon>Anthemidinae</taxon>
        <taxon>Tanacetum</taxon>
    </lineage>
</organism>
<protein>
    <recommendedName>
        <fullName evidence="4">Gag-pol polyprotein</fullName>
    </recommendedName>
</protein>
<feature type="region of interest" description="Disordered" evidence="1">
    <location>
        <begin position="1"/>
        <end position="106"/>
    </location>
</feature>
<evidence type="ECO:0000313" key="2">
    <source>
        <dbReference type="EMBL" id="GJT54270.1"/>
    </source>
</evidence>